<dbReference type="PANTHER" id="PTHR24306:SF7">
    <property type="entry name" value="AHBB"/>
    <property type="match status" value="1"/>
</dbReference>
<dbReference type="GO" id="GO:0020037">
    <property type="term" value="F:heme binding"/>
    <property type="evidence" value="ECO:0007669"/>
    <property type="project" value="InterPro"/>
</dbReference>
<evidence type="ECO:0000256" key="2">
    <source>
        <dbReference type="ARBA" id="ARBA00004389"/>
    </source>
</evidence>
<keyword evidence="12 15" id="KW-0472">Membrane</keyword>
<feature type="binding site" evidence="14">
    <location>
        <position position="119"/>
    </location>
    <ligand>
        <name>substrate</name>
    </ligand>
</feature>
<evidence type="ECO:0000256" key="14">
    <source>
        <dbReference type="PIRSR" id="PIRSR000047-2"/>
    </source>
</evidence>
<dbReference type="GO" id="GO:0006629">
    <property type="term" value="P:lipid metabolic process"/>
    <property type="evidence" value="ECO:0007669"/>
    <property type="project" value="UniProtKB-KW"/>
</dbReference>
<evidence type="ECO:0000256" key="3">
    <source>
        <dbReference type="ARBA" id="ARBA00010617"/>
    </source>
</evidence>
<dbReference type="GO" id="GO:0005506">
    <property type="term" value="F:iron ion binding"/>
    <property type="evidence" value="ECO:0007669"/>
    <property type="project" value="InterPro"/>
</dbReference>
<evidence type="ECO:0000256" key="13">
    <source>
        <dbReference type="PIRSR" id="PIRSR000047-1"/>
    </source>
</evidence>
<feature type="binding site" evidence="14">
    <location>
        <position position="300"/>
    </location>
    <ligand>
        <name>substrate</name>
    </ligand>
</feature>
<dbReference type="InterPro" id="IPR036396">
    <property type="entry name" value="Cyt_P450_sf"/>
</dbReference>
<evidence type="ECO:0000313" key="18">
    <source>
        <dbReference type="RefSeq" id="XP_032817523.1"/>
    </source>
</evidence>
<dbReference type="PRINTS" id="PR00465">
    <property type="entry name" value="EP450IV"/>
</dbReference>
<evidence type="ECO:0000256" key="6">
    <source>
        <dbReference type="ARBA" id="ARBA00022692"/>
    </source>
</evidence>
<dbReference type="Pfam" id="PF00067">
    <property type="entry name" value="p450"/>
    <property type="match status" value="1"/>
</dbReference>
<comment type="cofactor">
    <cofactor evidence="1 13">
        <name>heme</name>
        <dbReference type="ChEBI" id="CHEBI:30413"/>
    </cofactor>
</comment>
<dbReference type="RefSeq" id="XP_032817522.1">
    <property type="nucleotide sequence ID" value="XM_032961631.1"/>
</dbReference>
<dbReference type="AlphaFoldDB" id="A0AAJ7X1E8"/>
<keyword evidence="11" id="KW-0443">Lipid metabolism</keyword>
<evidence type="ECO:0000256" key="11">
    <source>
        <dbReference type="ARBA" id="ARBA00023098"/>
    </source>
</evidence>
<keyword evidence="10 13" id="KW-0408">Iron</keyword>
<feature type="binding site" description="axial binding residue" evidence="13">
    <location>
        <position position="459"/>
    </location>
    <ligand>
        <name>heme</name>
        <dbReference type="ChEBI" id="CHEBI:30413"/>
    </ligand>
    <ligandPart>
        <name>Fe</name>
        <dbReference type="ChEBI" id="CHEBI:18248"/>
    </ligandPart>
</feature>
<comment type="subcellular location">
    <subcellularLocation>
        <location evidence="2">Endoplasmic reticulum membrane</location>
        <topology evidence="2">Single-pass membrane protein</topology>
    </subcellularLocation>
</comment>
<dbReference type="SUPFAM" id="SSF48264">
    <property type="entry name" value="Cytochrome P450"/>
    <property type="match status" value="1"/>
</dbReference>
<sequence length="518" mass="58501">MAGSVLFTSSWVVGFLVIAFIVLVLFVTRRSQRPGEPPLDKGLIPWLGHAIEFRRDMYAFLRRMQRKHGDTFTVCLGGEYMTFILDPHDMTAVAREARSTLDFTEFARKLVLSVFGVNLKAEFAKATEALNVSHLQGKGLVGLTDAMMHQLNLVIGPGSFDEGNGRGGCGGHRDTKWHESGLFHFCYDIVFRAGYLALYGQDSGGPAVQLMCSLEVFKEFRKYDQLFPAIATSSLWPAQRKEAERLQSWFWKLMGETLLRAREHLSPWLLSHDEKLIELQSDKETRDRTLFMMLWASQGNTGPAAFWTLAYLMRHADAMAAVRAEVQQLLEATGQSDGAETREISLTRDALVKTPVLDSAIEEMLRLRSAPILVRAVQQDMTLQVPGASGPGTKLRAGDRLAMFPHLSPHMDPEVHADPEEFKFDRFLNEDGSKKTDFFKSGRKLRYPTMPWGAGVSICPGRFFATNEIKQFIVLMLIHYDVELSDPTTKVPDINVSRFGFGVMHPTHEISFRYRPRF</sequence>
<evidence type="ECO:0000313" key="17">
    <source>
        <dbReference type="RefSeq" id="XP_032817522.1"/>
    </source>
</evidence>
<dbReference type="Gene3D" id="1.10.630.10">
    <property type="entry name" value="Cytochrome P450"/>
    <property type="match status" value="1"/>
</dbReference>
<keyword evidence="16" id="KW-1185">Reference proteome</keyword>
<dbReference type="InterPro" id="IPR001128">
    <property type="entry name" value="Cyt_P450"/>
</dbReference>
<organism evidence="16 17">
    <name type="scientific">Petromyzon marinus</name>
    <name type="common">Sea lamprey</name>
    <dbReference type="NCBI Taxonomy" id="7757"/>
    <lineage>
        <taxon>Eukaryota</taxon>
        <taxon>Metazoa</taxon>
        <taxon>Chordata</taxon>
        <taxon>Craniata</taxon>
        <taxon>Vertebrata</taxon>
        <taxon>Cyclostomata</taxon>
        <taxon>Hyperoartia</taxon>
        <taxon>Petromyzontiformes</taxon>
        <taxon>Petromyzontidae</taxon>
        <taxon>Petromyzon</taxon>
    </lineage>
</organism>
<keyword evidence="9 15" id="KW-1133">Transmembrane helix</keyword>
<protein>
    <submittedName>
        <fullName evidence="17 18">7-alpha-hydroxycholest-4-en-3-one 12-alpha-hydroxylase-like</fullName>
    </submittedName>
</protein>
<reference evidence="17 18" key="1">
    <citation type="submission" date="2025-04" db="UniProtKB">
        <authorList>
            <consortium name="RefSeq"/>
        </authorList>
    </citation>
    <scope>IDENTIFICATION</scope>
    <source>
        <tissue evidence="17 18">Sperm</tissue>
    </source>
</reference>
<dbReference type="KEGG" id="pmrn:116946580"/>
<gene>
    <name evidence="17 18" type="primary">LOC116946580</name>
</gene>
<keyword evidence="8" id="KW-0256">Endoplasmic reticulum</keyword>
<dbReference type="PANTHER" id="PTHR24306">
    <property type="match status" value="1"/>
</dbReference>
<dbReference type="Proteomes" id="UP001318040">
    <property type="component" value="Chromosome 27"/>
</dbReference>
<keyword evidence="6 15" id="KW-0812">Transmembrane</keyword>
<feature type="binding site" evidence="14">
    <location>
        <position position="400"/>
    </location>
    <ligand>
        <name>substrate</name>
    </ligand>
</feature>
<evidence type="ECO:0000256" key="5">
    <source>
        <dbReference type="ARBA" id="ARBA00022617"/>
    </source>
</evidence>
<evidence type="ECO:0000256" key="9">
    <source>
        <dbReference type="ARBA" id="ARBA00022989"/>
    </source>
</evidence>
<evidence type="ECO:0000256" key="7">
    <source>
        <dbReference type="ARBA" id="ARBA00022723"/>
    </source>
</evidence>
<comment type="similarity">
    <text evidence="3">Belongs to the cytochrome P450 family.</text>
</comment>
<keyword evidence="7 13" id="KW-0479">Metal-binding</keyword>
<evidence type="ECO:0000256" key="4">
    <source>
        <dbReference type="ARBA" id="ARBA00022516"/>
    </source>
</evidence>
<evidence type="ECO:0000256" key="12">
    <source>
        <dbReference type="ARBA" id="ARBA00023136"/>
    </source>
</evidence>
<name>A0AAJ7X1E8_PETMA</name>
<dbReference type="RefSeq" id="XP_032817523.1">
    <property type="nucleotide sequence ID" value="XM_032961632.1"/>
</dbReference>
<evidence type="ECO:0000256" key="10">
    <source>
        <dbReference type="ARBA" id="ARBA00023004"/>
    </source>
</evidence>
<keyword evidence="5 13" id="KW-0349">Heme</keyword>
<dbReference type="InterPro" id="IPR024204">
    <property type="entry name" value="Cyt_P450_CYP7A1-type"/>
</dbReference>
<keyword evidence="4" id="KW-0444">Lipid biosynthesis</keyword>
<proteinExistence type="inferred from homology"/>
<evidence type="ECO:0000256" key="8">
    <source>
        <dbReference type="ARBA" id="ARBA00022824"/>
    </source>
</evidence>
<evidence type="ECO:0000256" key="1">
    <source>
        <dbReference type="ARBA" id="ARBA00001971"/>
    </source>
</evidence>
<accession>A0AAJ7X1E8</accession>
<dbReference type="PIRSF" id="PIRSF000047">
    <property type="entry name" value="Cytochrome_CYPVIIA1"/>
    <property type="match status" value="1"/>
</dbReference>
<feature type="transmembrane region" description="Helical" evidence="15">
    <location>
        <begin position="6"/>
        <end position="27"/>
    </location>
</feature>
<evidence type="ECO:0000256" key="15">
    <source>
        <dbReference type="SAM" id="Phobius"/>
    </source>
</evidence>
<dbReference type="GO" id="GO:0005789">
    <property type="term" value="C:endoplasmic reticulum membrane"/>
    <property type="evidence" value="ECO:0007669"/>
    <property type="project" value="UniProtKB-SubCell"/>
</dbReference>
<dbReference type="InterPro" id="IPR002403">
    <property type="entry name" value="Cyt_P450_E_grp-IV"/>
</dbReference>
<dbReference type="GO" id="GO:0004497">
    <property type="term" value="F:monooxygenase activity"/>
    <property type="evidence" value="ECO:0007669"/>
    <property type="project" value="InterPro"/>
</dbReference>
<evidence type="ECO:0000313" key="16">
    <source>
        <dbReference type="Proteomes" id="UP001318040"/>
    </source>
</evidence>
<dbReference type="GO" id="GO:0016705">
    <property type="term" value="F:oxidoreductase activity, acting on paired donors, with incorporation or reduction of molecular oxygen"/>
    <property type="evidence" value="ECO:0007669"/>
    <property type="project" value="InterPro"/>
</dbReference>